<evidence type="ECO:0000256" key="1">
    <source>
        <dbReference type="SAM" id="MobiDB-lite"/>
    </source>
</evidence>
<name>A0A5J6TGL4_9CAUD</name>
<evidence type="ECO:0000313" key="3">
    <source>
        <dbReference type="Proteomes" id="UP000326279"/>
    </source>
</evidence>
<evidence type="ECO:0000313" key="2">
    <source>
        <dbReference type="EMBL" id="QFG08899.1"/>
    </source>
</evidence>
<dbReference type="Proteomes" id="UP000326279">
    <property type="component" value="Segment"/>
</dbReference>
<proteinExistence type="predicted"/>
<dbReference type="RefSeq" id="YP_010754923.1">
    <property type="nucleotide sequence ID" value="NC_073465.1"/>
</dbReference>
<sequence>MTYDPNDREGSAEEARRYRAAVKRRNKRDAQCADVSILDDYVDSISPVLSIELVSRVLDLRPLTLHNLLHRHSDEMFCSGWDPDTDTLTRPAVIRVCLFLRPVQSAVAAEIAERAGRKRPIKPGSGTNSAHGHVCRSMVKQSLLMVARVHDEDPAEVWHDLNQLDAYTLRGMVVALSAMVSPDATTEQLVAWLRTLPKQGREAAGLATLVPPRSESDGVPLSLTDDEAEGVAA</sequence>
<dbReference type="EMBL" id="MN234170">
    <property type="protein sequence ID" value="QFG08899.1"/>
    <property type="molecule type" value="Genomic_DNA"/>
</dbReference>
<accession>A0A5J6TGL4</accession>
<reference evidence="2 3" key="1">
    <citation type="submission" date="2019-07" db="EMBL/GenBank/DDBJ databases">
        <authorList>
            <person name="Garlena R.A."/>
            <person name="Russell D.A."/>
            <person name="Pope W.H."/>
            <person name="Jacobs-Sera D."/>
            <person name="Hatfull G.F."/>
        </authorList>
    </citation>
    <scope>NUCLEOTIDE SEQUENCE [LARGE SCALE GENOMIC DNA]</scope>
</reference>
<dbReference type="GeneID" id="80019524"/>
<keyword evidence="3" id="KW-1185">Reference proteome</keyword>
<feature type="compositionally biased region" description="Acidic residues" evidence="1">
    <location>
        <begin position="224"/>
        <end position="233"/>
    </location>
</feature>
<protein>
    <submittedName>
        <fullName evidence="2">Helix-turn-helix DNA binding domain protein</fullName>
    </submittedName>
</protein>
<dbReference type="KEGG" id="vg:80019524"/>
<gene>
    <name evidence="2" type="primary">51</name>
    <name evidence="2" type="ORF">PBI_MALAGASYROSE_51</name>
</gene>
<feature type="region of interest" description="Disordered" evidence="1">
    <location>
        <begin position="204"/>
        <end position="233"/>
    </location>
</feature>
<organism evidence="2 3">
    <name type="scientific">Mycobacterium phage MalagasyRose</name>
    <dbReference type="NCBI Taxonomy" id="2599870"/>
    <lineage>
        <taxon>Viruses</taxon>
        <taxon>Duplodnaviria</taxon>
        <taxon>Heunggongvirae</taxon>
        <taxon>Uroviricota</taxon>
        <taxon>Caudoviricetes</taxon>
        <taxon>Malagasyrosevirus</taxon>
        <taxon>Malagasyrosevirus malagasyrose</taxon>
    </lineage>
</organism>